<evidence type="ECO:0000313" key="4">
    <source>
        <dbReference type="Proteomes" id="UP000001861"/>
    </source>
</evidence>
<evidence type="ECO:0000256" key="1">
    <source>
        <dbReference type="SAM" id="MobiDB-lite"/>
    </source>
</evidence>
<dbReference type="SUPFAM" id="SSF55277">
    <property type="entry name" value="GYF domain"/>
    <property type="match status" value="1"/>
</dbReference>
<accession>A8N2G9</accession>
<feature type="region of interest" description="Disordered" evidence="1">
    <location>
        <begin position="127"/>
        <end position="304"/>
    </location>
</feature>
<feature type="compositionally biased region" description="Polar residues" evidence="1">
    <location>
        <begin position="168"/>
        <end position="191"/>
    </location>
</feature>
<dbReference type="OrthoDB" id="6415790at2759"/>
<feature type="compositionally biased region" description="Pro residues" evidence="1">
    <location>
        <begin position="22"/>
        <end position="31"/>
    </location>
</feature>
<feature type="compositionally biased region" description="Polar residues" evidence="1">
    <location>
        <begin position="394"/>
        <end position="411"/>
    </location>
</feature>
<feature type="compositionally biased region" description="Low complexity" evidence="1">
    <location>
        <begin position="761"/>
        <end position="787"/>
    </location>
</feature>
<name>A8N2G9_COPC7</name>
<dbReference type="RefSeq" id="XP_001828989.1">
    <property type="nucleotide sequence ID" value="XM_001828937.1"/>
</dbReference>
<feature type="compositionally biased region" description="Low complexity" evidence="1">
    <location>
        <begin position="798"/>
        <end position="809"/>
    </location>
</feature>
<evidence type="ECO:0000313" key="3">
    <source>
        <dbReference type="EMBL" id="EAU92624.1"/>
    </source>
</evidence>
<dbReference type="AlphaFoldDB" id="A8N2G9"/>
<feature type="region of interest" description="Disordered" evidence="1">
    <location>
        <begin position="834"/>
        <end position="881"/>
    </location>
</feature>
<dbReference type="VEuPathDB" id="FungiDB:CC1G_01669"/>
<dbReference type="GeneID" id="6005418"/>
<feature type="compositionally biased region" description="Low complexity" evidence="1">
    <location>
        <begin position="285"/>
        <end position="299"/>
    </location>
</feature>
<dbReference type="PROSITE" id="PS50829">
    <property type="entry name" value="GYF"/>
    <property type="match status" value="1"/>
</dbReference>
<dbReference type="STRING" id="240176.A8N2G9"/>
<feature type="compositionally biased region" description="Basic and acidic residues" evidence="1">
    <location>
        <begin position="154"/>
        <end position="167"/>
    </location>
</feature>
<gene>
    <name evidence="3" type="ORF">CC1G_01669</name>
</gene>
<feature type="region of interest" description="Disordered" evidence="1">
    <location>
        <begin position="636"/>
        <end position="822"/>
    </location>
</feature>
<feature type="region of interest" description="Disordered" evidence="1">
    <location>
        <begin position="381"/>
        <end position="446"/>
    </location>
</feature>
<dbReference type="Proteomes" id="UP000001861">
    <property type="component" value="Unassembled WGS sequence"/>
</dbReference>
<keyword evidence="4" id="KW-1185">Reference proteome</keyword>
<dbReference type="PANTHER" id="PTHR14445:SF36">
    <property type="entry name" value="FI03272P-RELATED"/>
    <property type="match status" value="1"/>
</dbReference>
<dbReference type="CDD" id="cd00072">
    <property type="entry name" value="GYF"/>
    <property type="match status" value="1"/>
</dbReference>
<comment type="caution">
    <text evidence="3">The sequence shown here is derived from an EMBL/GenBank/DDBJ whole genome shotgun (WGS) entry which is preliminary data.</text>
</comment>
<dbReference type="PANTHER" id="PTHR14445">
    <property type="entry name" value="GRB10 INTERACTING GYF PROTEIN"/>
    <property type="match status" value="1"/>
</dbReference>
<feature type="compositionally biased region" description="Polar residues" evidence="1">
    <location>
        <begin position="419"/>
        <end position="446"/>
    </location>
</feature>
<dbReference type="EMBL" id="AACS02000001">
    <property type="protein sequence ID" value="EAU92624.1"/>
    <property type="molecule type" value="Genomic_DNA"/>
</dbReference>
<dbReference type="InterPro" id="IPR003169">
    <property type="entry name" value="GYF"/>
</dbReference>
<dbReference type="InterPro" id="IPR051640">
    <property type="entry name" value="GRB10-interact_GYF"/>
</dbReference>
<dbReference type="Pfam" id="PF02213">
    <property type="entry name" value="GYF"/>
    <property type="match status" value="1"/>
</dbReference>
<feature type="region of interest" description="Disordered" evidence="1">
    <location>
        <begin position="1"/>
        <end position="36"/>
    </location>
</feature>
<dbReference type="InParanoid" id="A8N2G9"/>
<dbReference type="eggNOG" id="KOG1862">
    <property type="taxonomic scope" value="Eukaryota"/>
</dbReference>
<feature type="compositionally biased region" description="Polar residues" evidence="1">
    <location>
        <begin position="676"/>
        <end position="702"/>
    </location>
</feature>
<evidence type="ECO:0000259" key="2">
    <source>
        <dbReference type="PROSITE" id="PS50829"/>
    </source>
</evidence>
<dbReference type="InterPro" id="IPR035445">
    <property type="entry name" value="GYF-like_dom_sf"/>
</dbReference>
<dbReference type="SMART" id="SM00444">
    <property type="entry name" value="GYF"/>
    <property type="match status" value="1"/>
</dbReference>
<dbReference type="KEGG" id="cci:CC1G_01669"/>
<dbReference type="OMA" id="THLDTEW"/>
<feature type="compositionally biased region" description="Polar residues" evidence="1">
    <location>
        <begin position="872"/>
        <end position="881"/>
    </location>
</feature>
<dbReference type="FunCoup" id="A8N2G9">
    <property type="interactions" value="274"/>
</dbReference>
<dbReference type="Gene3D" id="3.30.1490.40">
    <property type="match status" value="1"/>
</dbReference>
<dbReference type="GO" id="GO:0005829">
    <property type="term" value="C:cytosol"/>
    <property type="evidence" value="ECO:0007669"/>
    <property type="project" value="TreeGrafter"/>
</dbReference>
<protein>
    <recommendedName>
        <fullName evidence="2">GYF domain-containing protein</fullName>
    </recommendedName>
</protein>
<feature type="compositionally biased region" description="Basic and acidic residues" evidence="1">
    <location>
        <begin position="834"/>
        <end position="847"/>
    </location>
</feature>
<feature type="domain" description="GYF" evidence="2">
    <location>
        <begin position="313"/>
        <end position="362"/>
    </location>
</feature>
<feature type="compositionally biased region" description="Polar residues" evidence="1">
    <location>
        <begin position="127"/>
        <end position="136"/>
    </location>
</feature>
<feature type="compositionally biased region" description="Low complexity" evidence="1">
    <location>
        <begin position="997"/>
        <end position="1017"/>
    </location>
</feature>
<reference evidence="3 4" key="1">
    <citation type="journal article" date="2010" name="Proc. Natl. Acad. Sci. U.S.A.">
        <title>Insights into evolution of multicellular fungi from the assembled chromosomes of the mushroom Coprinopsis cinerea (Coprinus cinereus).</title>
        <authorList>
            <person name="Stajich J.E."/>
            <person name="Wilke S.K."/>
            <person name="Ahren D."/>
            <person name="Au C.H."/>
            <person name="Birren B.W."/>
            <person name="Borodovsky M."/>
            <person name="Burns C."/>
            <person name="Canback B."/>
            <person name="Casselton L.A."/>
            <person name="Cheng C.K."/>
            <person name="Deng J."/>
            <person name="Dietrich F.S."/>
            <person name="Fargo D.C."/>
            <person name="Farman M.L."/>
            <person name="Gathman A.C."/>
            <person name="Goldberg J."/>
            <person name="Guigo R."/>
            <person name="Hoegger P.J."/>
            <person name="Hooker J.B."/>
            <person name="Huggins A."/>
            <person name="James T.Y."/>
            <person name="Kamada T."/>
            <person name="Kilaru S."/>
            <person name="Kodira C."/>
            <person name="Kues U."/>
            <person name="Kupfer D."/>
            <person name="Kwan H.S."/>
            <person name="Lomsadze A."/>
            <person name="Li W."/>
            <person name="Lilly W.W."/>
            <person name="Ma L.J."/>
            <person name="Mackey A.J."/>
            <person name="Manning G."/>
            <person name="Martin F."/>
            <person name="Muraguchi H."/>
            <person name="Natvig D.O."/>
            <person name="Palmerini H."/>
            <person name="Ramesh M.A."/>
            <person name="Rehmeyer C.J."/>
            <person name="Roe B.A."/>
            <person name="Shenoy N."/>
            <person name="Stanke M."/>
            <person name="Ter-Hovhannisyan V."/>
            <person name="Tunlid A."/>
            <person name="Velagapudi R."/>
            <person name="Vision T.J."/>
            <person name="Zeng Q."/>
            <person name="Zolan M.E."/>
            <person name="Pukkila P.J."/>
        </authorList>
    </citation>
    <scope>NUCLEOTIDE SEQUENCE [LARGE SCALE GENOMIC DNA]</scope>
    <source>
        <strain evidence="4">Okayama-7 / 130 / ATCC MYA-4618 / FGSC 9003</strain>
    </source>
</reference>
<organism evidence="3 4">
    <name type="scientific">Coprinopsis cinerea (strain Okayama-7 / 130 / ATCC MYA-4618 / FGSC 9003)</name>
    <name type="common">Inky cap fungus</name>
    <name type="synonym">Hormographiella aspergillata</name>
    <dbReference type="NCBI Taxonomy" id="240176"/>
    <lineage>
        <taxon>Eukaryota</taxon>
        <taxon>Fungi</taxon>
        <taxon>Dikarya</taxon>
        <taxon>Basidiomycota</taxon>
        <taxon>Agaricomycotina</taxon>
        <taxon>Agaricomycetes</taxon>
        <taxon>Agaricomycetidae</taxon>
        <taxon>Agaricales</taxon>
        <taxon>Agaricineae</taxon>
        <taxon>Psathyrellaceae</taxon>
        <taxon>Coprinopsis</taxon>
    </lineage>
</organism>
<proteinExistence type="predicted"/>
<feature type="region of interest" description="Disordered" evidence="1">
    <location>
        <begin position="952"/>
        <end position="1028"/>
    </location>
</feature>
<sequence length="1150" mass="122508">MATTTMHFGPEWMRTKHQPLRPQQPPSPPPNSQNTLSTYSALVSTVPGVENDKYDDAHPFRYTKEELLRIYKESPKGGLGLEVERWEGVVREIGAEPIALREMGEAEKKLFSGPLNSDLRRRQSTDYLSPLNTSSLGDRPRLNHAPNSATASPLRDRYPALKRRDSNADSPTTTMPRKQSLSSLQAPNAGSRSAALPSPRNRPGYPSFDGVLNTGDSWSSRRRASEASQTTKPVGIARELSGDTEDRVQPIQEDGADGQNGTAGSTELPRDGKTSQPNTVGGQNGQASSDAAQQSTASANVPNANAGSQDLAAVEWSYKDPAGNVQGPFRADLMQKWFDDGYFTMDLPMKRTQLDTTWMTLEELIKRATVPDKMFLCPLLPPGGPPGLSRRNDSPLQTGSQNEHNPFSNPYQPAPIRNLRSSTLDSLNGSNPTDSPTSSLGHFGNNSPDSLAFANRVNHGFTGEANNAGFPGGGVDLTPLRQRQVADLVHDSPLRLHSPSYNSLIGNHHLGYDGYGYSGFTPVQSSPWGTPSQPFSNYNHNVGFGTSTFGPTSAYGLGHHNQAIGNQVNPHLYANQDILGQQQQLHGQGYFDPTPIVNGVLNDPNDTFATNQPEQYQQISPVEAKADSFSPDITNANQDKAKLDSPSTIARAPSWDVPSDNTAARRAGPFDAVQPTPLNTTVPTIPSQSSPWGQPTSASFQGPAQAKEVSPWGVPSQGPNEPAWSEPQQAAPEPTVDQQGAVEERSPVESRTAPAPGVEVSESTPEPAAPSPTKSKGSKSPTTASTPLTDAGESTESPVVAQPPKAPWAKADKKKGKMSTTISLREIQDAEAKLAEARKEKEKERARLAAAAAATSGDSKEDIQPFTASWGLPTSQAGSRSTILPKEVTSTTPTPTPAAAPVWTSVAKAPIAKKTMKEIQEEEERRKKAAAKEVSVAAAPVKRGYAEQAVKATPTQSAAPSPGNAWVTVGASGKPSTPVGSAPRPAATVISSVPAGTSSMKTTTPSTTRSAASVARPSPAPGAKVEDFPVSPSHEFLKWLSESLKGLNSSVNVEEIISMLLSFSLDPDPTTIEIISDTIYASSTTLDGRRFAAEFVSRRKADAANRKGPNAAKGPTKPISIAEVVKATPKTAQSEWGFKVVNKKKKGGRS</sequence>